<protein>
    <submittedName>
        <fullName evidence="1">Uncharacterized protein</fullName>
    </submittedName>
</protein>
<name>A0A1V0U334_9ACTN</name>
<keyword evidence="2" id="KW-1185">Reference proteome</keyword>
<dbReference type="Proteomes" id="UP000192726">
    <property type="component" value="Chromosome"/>
</dbReference>
<dbReference type="STRING" id="553510.B1H19_22560"/>
<evidence type="ECO:0000313" key="1">
    <source>
        <dbReference type="EMBL" id="ARF59629.1"/>
    </source>
</evidence>
<dbReference type="EMBL" id="CP020569">
    <property type="protein sequence ID" value="ARF59629.1"/>
    <property type="molecule type" value="Genomic_DNA"/>
</dbReference>
<dbReference type="AlphaFoldDB" id="A0A1V0U334"/>
<organism evidence="1 2">
    <name type="scientific">Streptomyces gilvosporeus</name>
    <dbReference type="NCBI Taxonomy" id="553510"/>
    <lineage>
        <taxon>Bacteria</taxon>
        <taxon>Bacillati</taxon>
        <taxon>Actinomycetota</taxon>
        <taxon>Actinomycetes</taxon>
        <taxon>Kitasatosporales</taxon>
        <taxon>Streptomycetaceae</taxon>
        <taxon>Streptomyces</taxon>
    </lineage>
</organism>
<gene>
    <name evidence="1" type="ORF">B1H19_22560</name>
</gene>
<dbReference type="OrthoDB" id="3533713at2"/>
<accession>A0A1V0U334</accession>
<dbReference type="Pfam" id="PF15580">
    <property type="entry name" value="Imm53"/>
    <property type="match status" value="1"/>
</dbReference>
<reference evidence="1 2" key="1">
    <citation type="submission" date="2017-04" db="EMBL/GenBank/DDBJ databases">
        <title>Complete Genome Sequence of Streptomyces gilvosporeus F607, a Capable Producer of Natamycin.</title>
        <authorList>
            <person name="Zong G."/>
            <person name="Zhong C."/>
            <person name="Fu J."/>
            <person name="Qin R."/>
            <person name="Cao G."/>
        </authorList>
    </citation>
    <scope>NUCLEOTIDE SEQUENCE [LARGE SCALE GENOMIC DNA]</scope>
    <source>
        <strain evidence="1 2">F607</strain>
    </source>
</reference>
<dbReference type="InterPro" id="IPR028228">
    <property type="entry name" value="Imm53"/>
</dbReference>
<proteinExistence type="predicted"/>
<sequence>MSSLTAWYTSQCDGGWEHEYGIRIETLDNPGWSVCRRPAEHPHVRPARLPTDRHTL</sequence>
<evidence type="ECO:0000313" key="2">
    <source>
        <dbReference type="Proteomes" id="UP000192726"/>
    </source>
</evidence>
<dbReference type="KEGG" id="sgv:B1H19_22560"/>